<keyword evidence="2" id="KW-1185">Reference proteome</keyword>
<dbReference type="SUPFAM" id="SSF52047">
    <property type="entry name" value="RNI-like"/>
    <property type="match status" value="1"/>
</dbReference>
<dbReference type="AlphaFoldDB" id="A0A0D7BK57"/>
<evidence type="ECO:0000313" key="1">
    <source>
        <dbReference type="EMBL" id="KIY70620.1"/>
    </source>
</evidence>
<evidence type="ECO:0000313" key="2">
    <source>
        <dbReference type="Proteomes" id="UP000054007"/>
    </source>
</evidence>
<dbReference type="EMBL" id="KN880465">
    <property type="protein sequence ID" value="KIY70620.1"/>
    <property type="molecule type" value="Genomic_DNA"/>
</dbReference>
<accession>A0A0D7BK57</accession>
<dbReference type="InterPro" id="IPR032675">
    <property type="entry name" value="LRR_dom_sf"/>
</dbReference>
<dbReference type="Gene3D" id="3.80.10.10">
    <property type="entry name" value="Ribonuclease Inhibitor"/>
    <property type="match status" value="1"/>
</dbReference>
<dbReference type="OrthoDB" id="3365698at2759"/>
<proteinExistence type="predicted"/>
<dbReference type="STRING" id="1314674.A0A0D7BK57"/>
<organism evidence="1 2">
    <name type="scientific">Cylindrobasidium torrendii FP15055 ss-10</name>
    <dbReference type="NCBI Taxonomy" id="1314674"/>
    <lineage>
        <taxon>Eukaryota</taxon>
        <taxon>Fungi</taxon>
        <taxon>Dikarya</taxon>
        <taxon>Basidiomycota</taxon>
        <taxon>Agaricomycotina</taxon>
        <taxon>Agaricomycetes</taxon>
        <taxon>Agaricomycetidae</taxon>
        <taxon>Agaricales</taxon>
        <taxon>Marasmiineae</taxon>
        <taxon>Physalacriaceae</taxon>
        <taxon>Cylindrobasidium</taxon>
    </lineage>
</organism>
<protein>
    <submittedName>
        <fullName evidence="1">Uncharacterized protein</fullName>
    </submittedName>
</protein>
<dbReference type="Gene3D" id="1.20.1280.50">
    <property type="match status" value="1"/>
</dbReference>
<gene>
    <name evidence="1" type="ORF">CYLTODRAFT_419577</name>
</gene>
<dbReference type="Proteomes" id="UP000054007">
    <property type="component" value="Unassembled WGS sequence"/>
</dbReference>
<sequence length="403" mass="45968">MDTSRIAHLLKTNDLLSISETSRICKLIQAATVILTDNRDVALHLKLEERIAEYKRLLHPIRYLPDDILREIFGWVVPSVHRPPAWDTLDVRLPPWTLTHVSKNWRAVAISHPLLWNTIIHTDDVLYNTLSPLSIMLARSKGQSLHVEIVGKYVWWRRPLFVPLLRTTPRWEYAKISGPRRYINALSALSFPLLVSLDLHSSDTEIEVSLNAPHLVDVALSGLDAGATRLPWAQIKTYRSRDMKLSHVHKLTSVTTLVIQTTAFRYPADSGHFFDLPSVETLVIRDERGHTSIAPVFGRFNFPSLRVLILDAISDSLYDLPLLPKVTTLVLRLMYYKPSVGRFWKALPGLEALYMAFSQEMDYESDLVMLAKSATLLPRLTMRHRSVYALRRNGPIEAACSML</sequence>
<reference evidence="1 2" key="1">
    <citation type="journal article" date="2015" name="Fungal Genet. Biol.">
        <title>Evolution of novel wood decay mechanisms in Agaricales revealed by the genome sequences of Fistulina hepatica and Cylindrobasidium torrendii.</title>
        <authorList>
            <person name="Floudas D."/>
            <person name="Held B.W."/>
            <person name="Riley R."/>
            <person name="Nagy L.G."/>
            <person name="Koehler G."/>
            <person name="Ransdell A.S."/>
            <person name="Younus H."/>
            <person name="Chow J."/>
            <person name="Chiniquy J."/>
            <person name="Lipzen A."/>
            <person name="Tritt A."/>
            <person name="Sun H."/>
            <person name="Haridas S."/>
            <person name="LaButti K."/>
            <person name="Ohm R.A."/>
            <person name="Kues U."/>
            <person name="Blanchette R.A."/>
            <person name="Grigoriev I.V."/>
            <person name="Minto R.E."/>
            <person name="Hibbett D.S."/>
        </authorList>
    </citation>
    <scope>NUCLEOTIDE SEQUENCE [LARGE SCALE GENOMIC DNA]</scope>
    <source>
        <strain evidence="1 2">FP15055 ss-10</strain>
    </source>
</reference>
<name>A0A0D7BK57_9AGAR</name>